<protein>
    <submittedName>
        <fullName evidence="3">Uncharacterized protein</fullName>
    </submittedName>
</protein>
<evidence type="ECO:0000313" key="4">
    <source>
        <dbReference type="Proteomes" id="UP001152024"/>
    </source>
</evidence>
<feature type="coiled-coil region" evidence="1">
    <location>
        <begin position="153"/>
        <end position="208"/>
    </location>
</feature>
<feature type="region of interest" description="Disordered" evidence="2">
    <location>
        <begin position="1"/>
        <end position="40"/>
    </location>
</feature>
<accession>A0ABQ8RLN6</accession>
<feature type="compositionally biased region" description="Basic and acidic residues" evidence="2">
    <location>
        <begin position="1"/>
        <end position="10"/>
    </location>
</feature>
<evidence type="ECO:0000313" key="3">
    <source>
        <dbReference type="EMBL" id="KAJ4137768.1"/>
    </source>
</evidence>
<keyword evidence="1" id="KW-0175">Coiled coil</keyword>
<organism evidence="3 4">
    <name type="scientific">Fusarium equiseti</name>
    <name type="common">Fusarium scirpi</name>
    <dbReference type="NCBI Taxonomy" id="61235"/>
    <lineage>
        <taxon>Eukaryota</taxon>
        <taxon>Fungi</taxon>
        <taxon>Dikarya</taxon>
        <taxon>Ascomycota</taxon>
        <taxon>Pezizomycotina</taxon>
        <taxon>Sordariomycetes</taxon>
        <taxon>Hypocreomycetidae</taxon>
        <taxon>Hypocreales</taxon>
        <taxon>Nectriaceae</taxon>
        <taxon>Fusarium</taxon>
        <taxon>Fusarium incarnatum-equiseti species complex</taxon>
    </lineage>
</organism>
<reference evidence="3" key="1">
    <citation type="submission" date="2022-09" db="EMBL/GenBank/DDBJ databases">
        <title>Fusarium specimens isolated from Avocado Roots.</title>
        <authorList>
            <person name="Stajich J."/>
            <person name="Roper C."/>
            <person name="Heimlech-Rivalta G."/>
        </authorList>
    </citation>
    <scope>NUCLEOTIDE SEQUENCE</scope>
    <source>
        <strain evidence="3">CF00095</strain>
    </source>
</reference>
<dbReference type="EMBL" id="JAOQBH010000004">
    <property type="protein sequence ID" value="KAJ4137768.1"/>
    <property type="molecule type" value="Genomic_DNA"/>
</dbReference>
<proteinExistence type="predicted"/>
<evidence type="ECO:0000256" key="1">
    <source>
        <dbReference type="SAM" id="Coils"/>
    </source>
</evidence>
<dbReference type="Proteomes" id="UP001152024">
    <property type="component" value="Unassembled WGS sequence"/>
</dbReference>
<keyword evidence="4" id="KW-1185">Reference proteome</keyword>
<evidence type="ECO:0000256" key="2">
    <source>
        <dbReference type="SAM" id="MobiDB-lite"/>
    </source>
</evidence>
<name>A0ABQ8RLN6_FUSEQ</name>
<comment type="caution">
    <text evidence="3">The sequence shown here is derived from an EMBL/GenBank/DDBJ whole genome shotgun (WGS) entry which is preliminary data.</text>
</comment>
<gene>
    <name evidence="3" type="ORF">NW768_003358</name>
</gene>
<sequence length="482" mass="54709">MDQPGDKLEPEPAPLTKLESPDHNSLVSSPDQRTHLAGSEQCSDSICVATESSYPSVDVVPEDYTIDEVHPRSAQPYNGSGVDIKLWTVEDLVNLHHSSQEDFMAEYRSSAAQNNSQLVRAVQGEVQSGMNQVIDFIKHMIGQPTQPSTQTDIESLKSQLKSEKLHSKDLQSNYNISIHTIEQQQKEIHKANSKLQDALQERDQLRKLLSGGSLANSSKVTDDAIKSKWTEIDYNIRCLVCILDDAPPAQMLDVEVTRRLRFVFRHYGKLLHNPELREFLMRAYFWVLIQDNVFNSGEPLWGGPDLRSYKVTRASLIDRIGEIEGRSERKPTIADTARWLAQGSTIMAEVWDDDANAIKHMIHTETKRLRPFASDRQFRTDRTDRKISDQLRDIIDSSIELDKMMMFSKAIFMIEWCDTSQNPGSSQRWNPEAMEAEAYGQDLSQKSRVKLRLSPILHKFGTADGQNYDSSMILAKGKVVCD</sequence>